<dbReference type="InterPro" id="IPR051557">
    <property type="entry name" value="NipSnap_domain"/>
</dbReference>
<accession>A0AAV5AEW9</accession>
<dbReference type="InterPro" id="IPR012577">
    <property type="entry name" value="NIPSNAP"/>
</dbReference>
<gene>
    <name evidence="5" type="ORF">Clacol_007423</name>
</gene>
<dbReference type="Proteomes" id="UP001050691">
    <property type="component" value="Unassembled WGS sequence"/>
</dbReference>
<feature type="domain" description="25S rRNA (uridine-N(3))-methyltransferase BMT5-like" evidence="4">
    <location>
        <begin position="72"/>
        <end position="251"/>
    </location>
</feature>
<evidence type="ECO:0000256" key="1">
    <source>
        <dbReference type="ARBA" id="ARBA00005291"/>
    </source>
</evidence>
<dbReference type="Gene3D" id="3.30.70.100">
    <property type="match status" value="2"/>
</dbReference>
<evidence type="ECO:0000256" key="2">
    <source>
        <dbReference type="SAM" id="MobiDB-lite"/>
    </source>
</evidence>
<proteinExistence type="inferred from homology"/>
<dbReference type="PANTHER" id="PTHR21017">
    <property type="entry name" value="NIPSNAP-RELATED"/>
    <property type="match status" value="1"/>
</dbReference>
<dbReference type="FunFam" id="3.30.70.100:FF:000004">
    <property type="entry name" value="NIPSNAP family protein"/>
    <property type="match status" value="1"/>
</dbReference>
<dbReference type="InterPro" id="IPR011008">
    <property type="entry name" value="Dimeric_a/b-barrel"/>
</dbReference>
<dbReference type="EMBL" id="BPWL01000008">
    <property type="protein sequence ID" value="GJJ13172.1"/>
    <property type="molecule type" value="Genomic_DNA"/>
</dbReference>
<comment type="caution">
    <text evidence="5">The sequence shown here is derived from an EMBL/GenBank/DDBJ whole genome shotgun (WGS) entry which is preliminary data.</text>
</comment>
<dbReference type="Pfam" id="PF10354">
    <property type="entry name" value="BMT5-like"/>
    <property type="match status" value="1"/>
</dbReference>
<feature type="domain" description="NIPSNAP" evidence="3">
    <location>
        <begin position="431"/>
        <end position="527"/>
    </location>
</feature>
<dbReference type="Pfam" id="PF07978">
    <property type="entry name" value="NIPSNAP"/>
    <property type="match status" value="1"/>
</dbReference>
<dbReference type="GO" id="GO:0005739">
    <property type="term" value="C:mitochondrion"/>
    <property type="evidence" value="ECO:0007669"/>
    <property type="project" value="TreeGrafter"/>
</dbReference>
<feature type="region of interest" description="Disordered" evidence="2">
    <location>
        <begin position="20"/>
        <end position="53"/>
    </location>
</feature>
<comment type="similarity">
    <text evidence="1">Belongs to the NipSnap family.</text>
</comment>
<dbReference type="AlphaFoldDB" id="A0AAV5AEW9"/>
<feature type="compositionally biased region" description="Basic and acidic residues" evidence="2">
    <location>
        <begin position="20"/>
        <end position="38"/>
    </location>
</feature>
<evidence type="ECO:0000313" key="5">
    <source>
        <dbReference type="EMBL" id="GJJ13172.1"/>
    </source>
</evidence>
<evidence type="ECO:0000313" key="6">
    <source>
        <dbReference type="Proteomes" id="UP001050691"/>
    </source>
</evidence>
<dbReference type="GO" id="GO:0070475">
    <property type="term" value="P:rRNA base methylation"/>
    <property type="evidence" value="ECO:0007669"/>
    <property type="project" value="InterPro"/>
</dbReference>
<dbReference type="GO" id="GO:0000423">
    <property type="term" value="P:mitophagy"/>
    <property type="evidence" value="ECO:0007669"/>
    <property type="project" value="UniProtKB-ARBA"/>
</dbReference>
<organism evidence="5 6">
    <name type="scientific">Clathrus columnatus</name>
    <dbReference type="NCBI Taxonomy" id="1419009"/>
    <lineage>
        <taxon>Eukaryota</taxon>
        <taxon>Fungi</taxon>
        <taxon>Dikarya</taxon>
        <taxon>Basidiomycota</taxon>
        <taxon>Agaricomycotina</taxon>
        <taxon>Agaricomycetes</taxon>
        <taxon>Phallomycetidae</taxon>
        <taxon>Phallales</taxon>
        <taxon>Clathraceae</taxon>
        <taxon>Clathrus</taxon>
    </lineage>
</organism>
<dbReference type="PANTHER" id="PTHR21017:SF17">
    <property type="entry name" value="PROTEIN NIPSNAP"/>
    <property type="match status" value="1"/>
</dbReference>
<evidence type="ECO:0000259" key="3">
    <source>
        <dbReference type="Pfam" id="PF07978"/>
    </source>
</evidence>
<name>A0AAV5AEW9_9AGAM</name>
<dbReference type="GO" id="GO:0070042">
    <property type="term" value="F:rRNA (uridine-N3-)-methyltransferase activity"/>
    <property type="evidence" value="ECO:0007669"/>
    <property type="project" value="InterPro"/>
</dbReference>
<sequence>MAKSKKPSLKASFSKFQEKKYRDHLEKSREAVRVEQLKKNKAGNSSIKSKGKQRASSLPAGVVPFSPTDTILLIGEGNFSFTRALFISNHPQLQHLPPQNVTATAYDSEETCYAKYPDARDMVKDLRDKGVNIVFGVDATALHLRKEFKGHRWKRIVWNFPHAGKGIADQDRNILSNQILILNFLRCAADFLETGDIPSFKSHSKRSSTSDNSMEDVNEETNNISNQDYQTKERGTILLTLKNVSPYTLCSDQIFGKDIRIKFNKLTGSSPTGHRGVLASITLTSPASHALLHGSPEAKKAGEAEILQHSRKVARGKYVHSFEMHRVRPDAADSYKKAAEKYYTGLIANPDLKVKLTGGWETLIGEQDTFLHVLEYENYGGFDKVLGLVKGSEHEAAYKDMLPYITHRTSQLNQEFAFFPSSPPSCKGGIFELRTYQLAPGKLLEWEAAWRKGIEARRELMAPVGAWFSQVGRLHQVHHMWQYSDTKTRKEIREKAWQRNGWSETVSKTAQLATIMDASILLPLPYSTLK</sequence>
<keyword evidence="6" id="KW-1185">Reference proteome</keyword>
<protein>
    <recommendedName>
        <fullName evidence="7">25S rRNA (uridine-N(3))-methyltransferase BMT5-like domain-containing protein</fullName>
    </recommendedName>
</protein>
<dbReference type="InterPro" id="IPR019446">
    <property type="entry name" value="BMT5-like"/>
</dbReference>
<dbReference type="SUPFAM" id="SSF54909">
    <property type="entry name" value="Dimeric alpha+beta barrel"/>
    <property type="match status" value="2"/>
</dbReference>
<evidence type="ECO:0008006" key="7">
    <source>
        <dbReference type="Google" id="ProtNLM"/>
    </source>
</evidence>
<reference evidence="5" key="1">
    <citation type="submission" date="2021-10" db="EMBL/GenBank/DDBJ databases">
        <title>De novo Genome Assembly of Clathrus columnatus (Basidiomycota, Fungi) Using Illumina and Nanopore Sequence Data.</title>
        <authorList>
            <person name="Ogiso-Tanaka E."/>
            <person name="Itagaki H."/>
            <person name="Hosoya T."/>
            <person name="Hosaka K."/>
        </authorList>
    </citation>
    <scope>NUCLEOTIDE SEQUENCE</scope>
    <source>
        <strain evidence="5">MO-923</strain>
    </source>
</reference>
<evidence type="ECO:0000259" key="4">
    <source>
        <dbReference type="Pfam" id="PF10354"/>
    </source>
</evidence>